<dbReference type="InterPro" id="IPR016024">
    <property type="entry name" value="ARM-type_fold"/>
</dbReference>
<proteinExistence type="inferred from homology"/>
<dbReference type="Proteomes" id="UP000070412">
    <property type="component" value="Unassembled WGS sequence"/>
</dbReference>
<keyword evidence="6" id="KW-1185">Reference proteome</keyword>
<protein>
    <submittedName>
        <fullName evidence="4">Telomere length regulation protein TEL2 -like protein</fullName>
    </submittedName>
</protein>
<dbReference type="GO" id="GO:0051879">
    <property type="term" value="F:Hsp90 protein binding"/>
    <property type="evidence" value="ECO:0007669"/>
    <property type="project" value="TreeGrafter"/>
</dbReference>
<feature type="compositionally biased region" description="Acidic residues" evidence="2">
    <location>
        <begin position="702"/>
        <end position="712"/>
    </location>
</feature>
<feature type="region of interest" description="Disordered" evidence="2">
    <location>
        <begin position="456"/>
        <end position="490"/>
    </location>
</feature>
<evidence type="ECO:0000313" key="6">
    <source>
        <dbReference type="Proteomes" id="UP000070412"/>
    </source>
</evidence>
<dbReference type="SUPFAM" id="SSF48371">
    <property type="entry name" value="ARM repeat"/>
    <property type="match status" value="1"/>
</dbReference>
<dbReference type="Pfam" id="PF10193">
    <property type="entry name" value="Telomere_reg-2"/>
    <property type="match status" value="1"/>
</dbReference>
<reference evidence="4" key="2">
    <citation type="submission" date="2020-01" db="EMBL/GenBank/DDBJ databases">
        <authorList>
            <person name="Korhonen P.K.K."/>
            <person name="Guangxu M.G."/>
            <person name="Wang T.W."/>
            <person name="Stroehlein A.J.S."/>
            <person name="Young N.D."/>
            <person name="Ang C.-S.A."/>
            <person name="Fernando D.W.F."/>
            <person name="Lu H.L."/>
            <person name="Taylor S.T."/>
            <person name="Ehtesham M.E.M."/>
            <person name="Najaraj S.H.N."/>
            <person name="Harsha G.H.G."/>
            <person name="Madugundu A.M."/>
            <person name="Renuse S.R."/>
            <person name="Holt D.H."/>
            <person name="Pandey A.P."/>
            <person name="Papenfuss A.P."/>
            <person name="Gasser R.B.G."/>
            <person name="Fischer K.F."/>
        </authorList>
    </citation>
    <scope>NUCLEOTIDE SEQUENCE</scope>
    <source>
        <strain evidence="4">SSS_KF_BRIS2020</strain>
    </source>
</reference>
<dbReference type="InterPro" id="IPR038528">
    <property type="entry name" value="TEL2_C_sf"/>
</dbReference>
<evidence type="ECO:0000313" key="4">
    <source>
        <dbReference type="EMBL" id="KAF7493423.1"/>
    </source>
</evidence>
<evidence type="ECO:0000256" key="1">
    <source>
        <dbReference type="ARBA" id="ARBA00006133"/>
    </source>
</evidence>
<dbReference type="PANTHER" id="PTHR15830:SF10">
    <property type="entry name" value="TELOMERE LENGTH REGULATION PROTEIN TEL2 HOMOLOG"/>
    <property type="match status" value="1"/>
</dbReference>
<dbReference type="InterPro" id="IPR051970">
    <property type="entry name" value="TEL2_Regulation"/>
</dbReference>
<dbReference type="GO" id="GO:0051083">
    <property type="term" value="P:'de novo' cotranslational protein folding"/>
    <property type="evidence" value="ECO:0007669"/>
    <property type="project" value="TreeGrafter"/>
</dbReference>
<evidence type="ECO:0000313" key="5">
    <source>
        <dbReference type="EnsemblMetazoa" id="KAF7493423.1"/>
    </source>
</evidence>
<dbReference type="EMBL" id="WVUK01000056">
    <property type="protein sequence ID" value="KAF7493423.1"/>
    <property type="molecule type" value="Genomic_DNA"/>
</dbReference>
<dbReference type="AlphaFoldDB" id="A0A834VH75"/>
<feature type="region of interest" description="Disordered" evidence="2">
    <location>
        <begin position="702"/>
        <end position="722"/>
    </location>
</feature>
<comment type="similarity">
    <text evidence="1">Belongs to the TEL2 family.</text>
</comment>
<evidence type="ECO:0000256" key="2">
    <source>
        <dbReference type="SAM" id="MobiDB-lite"/>
    </source>
</evidence>
<dbReference type="EnsemblMetazoa" id="SSS_2799s_mrna">
    <property type="protein sequence ID" value="KAF7493423.1"/>
    <property type="gene ID" value="SSS_2799"/>
</dbReference>
<evidence type="ECO:0000259" key="3">
    <source>
        <dbReference type="Pfam" id="PF10193"/>
    </source>
</evidence>
<reference evidence="5" key="3">
    <citation type="submission" date="2022-06" db="UniProtKB">
        <authorList>
            <consortium name="EnsemblMetazoa"/>
        </authorList>
    </citation>
    <scope>IDENTIFICATION</scope>
</reference>
<dbReference type="InterPro" id="IPR019337">
    <property type="entry name" value="Telomere_length_regulation_dom"/>
</dbReference>
<dbReference type="PANTHER" id="PTHR15830">
    <property type="entry name" value="TELOMERE LENGTH REGULATION PROTEIN TEL2 FAMILY MEMBER"/>
    <property type="match status" value="1"/>
</dbReference>
<name>A0A834VH75_SARSC</name>
<feature type="compositionally biased region" description="Basic and acidic residues" evidence="2">
    <location>
        <begin position="713"/>
        <end position="722"/>
    </location>
</feature>
<accession>A0A834VH75</accession>
<gene>
    <name evidence="4" type="ORF">SSS_2799</name>
</gene>
<dbReference type="GO" id="GO:0042162">
    <property type="term" value="F:telomeric DNA binding"/>
    <property type="evidence" value="ECO:0007669"/>
    <property type="project" value="TreeGrafter"/>
</dbReference>
<dbReference type="GO" id="GO:0005829">
    <property type="term" value="C:cytosol"/>
    <property type="evidence" value="ECO:0007669"/>
    <property type="project" value="TreeGrafter"/>
</dbReference>
<reference evidence="6" key="1">
    <citation type="journal article" date="2020" name="PLoS Negl. Trop. Dis.">
        <title>High-quality nuclear genome for Sarcoptes scabiei-A critical resource for a neglected parasite.</title>
        <authorList>
            <person name="Korhonen P.K."/>
            <person name="Gasser R.B."/>
            <person name="Ma G."/>
            <person name="Wang T."/>
            <person name="Stroehlein A.J."/>
            <person name="Young N.D."/>
            <person name="Ang C.S."/>
            <person name="Fernando D.D."/>
            <person name="Lu H.C."/>
            <person name="Taylor S."/>
            <person name="Reynolds S.L."/>
            <person name="Mofiz E."/>
            <person name="Najaraj S.H."/>
            <person name="Gowda H."/>
            <person name="Madugundu A."/>
            <person name="Renuse S."/>
            <person name="Holt D."/>
            <person name="Pandey A."/>
            <person name="Papenfuss A.T."/>
            <person name="Fischer K."/>
        </authorList>
    </citation>
    <scope>NUCLEOTIDE SEQUENCE [LARGE SCALE GENOMIC DNA]</scope>
</reference>
<dbReference type="Gene3D" id="1.25.40.720">
    <property type="entry name" value="Telomere length regulation protein 2, C-terminal domain"/>
    <property type="match status" value="1"/>
</dbReference>
<feature type="domain" description="Telomere length regulation protein conserved" evidence="3">
    <location>
        <begin position="533"/>
        <end position="653"/>
    </location>
</feature>
<sequence>MSEKTLCDISQSIDNLSNDMNLETNSFQKFTMTLINSESIEIFNLFVEKFLLIENECLKRDKLLDILNEIIFDGAHLENLIQNAITGNFESPKSLIKFINILVSMPELISNLYGMQYPLQFGIQNYIERLCLQLKQTIKHTHQRYQSYLEKLSWDILGAIVQRLSMKGYAEMIWVNLFDELFHSSSGDSRLIEIMRKILLNDHKTSLHLFNLDCNQSKSLEPIFKMIFHNAPQPKVIKEIFCFNSSEITESLKLKIKYLLTSKFILSNYHQPIDHLRRPNQNPDRFIFNLMGFLYLFDDSKWFKEACINLCEMWSNSSAFNYRSFNQQYYLCRMIIIAAKLLFEEKLNRRNDSELIETFKQCAFTGATINLSCSQPEFRLIGHTTSLILFKLLVKYHSIQIEMPKFDEFDRLDLDDYRDYLNHLGSLPVSNIFDSKYNCDDRDYLDSTIKEGVLEKDPKVSFENNDENDRPSSLDSEDDEEEDLKPYDLSNDISIDDDVRLIERNFIDSNLSRKTIEENIQSYLLVDNSKRRPIYLQDCIEGLCEREKPDWMERCLRASEKIIRSNFESNLDSSSTSIKLNRLDSSALRFTEILFHLDDCASIDQFDQLRLNSLIALCVGSPKIVSNYLTEQFYAQYIPIRNRLDVLAVLTMASQELCRSKPITFGFEDEIKLIEPKISCDLLSKISEKNRKFRREYFMNSDDSDDGADDDDESRKKTNEISKQNKIESQTRYFRPSSKLKQEKDPEIYRNRFIPFAKHFFFPLLQNSERLNLILRIDEEDSFVLENLIYALGVLLGNCAQHQQSLLMSKELLSFLDSFLGHKKSNVRSAIVHTFVVILESTPKHFLMNDLLEQMITFKQWLQGIIINDLDQKCIRNAYLALKLLHKFVNDTGMRQDSNEITPLMNETEKIFKIV</sequence>
<dbReference type="OrthoDB" id="4033880at2759"/>
<organism evidence="4">
    <name type="scientific">Sarcoptes scabiei</name>
    <name type="common">Itch mite</name>
    <name type="synonym">Acarus scabiei</name>
    <dbReference type="NCBI Taxonomy" id="52283"/>
    <lineage>
        <taxon>Eukaryota</taxon>
        <taxon>Metazoa</taxon>
        <taxon>Ecdysozoa</taxon>
        <taxon>Arthropoda</taxon>
        <taxon>Chelicerata</taxon>
        <taxon>Arachnida</taxon>
        <taxon>Acari</taxon>
        <taxon>Acariformes</taxon>
        <taxon>Sarcoptiformes</taxon>
        <taxon>Astigmata</taxon>
        <taxon>Psoroptidia</taxon>
        <taxon>Sarcoptoidea</taxon>
        <taxon>Sarcoptidae</taxon>
        <taxon>Sarcoptinae</taxon>
        <taxon>Sarcoptes</taxon>
    </lineage>
</organism>